<dbReference type="Pfam" id="PF00266">
    <property type="entry name" value="Aminotran_5"/>
    <property type="match status" value="1"/>
</dbReference>
<evidence type="ECO:0000313" key="2">
    <source>
        <dbReference type="EMBL" id="CUN02574.1"/>
    </source>
</evidence>
<dbReference type="InterPro" id="IPR015422">
    <property type="entry name" value="PyrdxlP-dep_Trfase_small"/>
</dbReference>
<dbReference type="InterPro" id="IPR017587">
    <property type="entry name" value="YqeC"/>
</dbReference>
<evidence type="ECO:0000313" key="3">
    <source>
        <dbReference type="Proteomes" id="UP000095453"/>
    </source>
</evidence>
<name>A0A173TIQ2_9FIRM</name>
<dbReference type="SUPFAM" id="SSF53383">
    <property type="entry name" value="PLP-dependent transferases"/>
    <property type="match status" value="1"/>
</dbReference>
<organism evidence="2 3">
    <name type="scientific">Roseburia inulinivorans</name>
    <dbReference type="NCBI Taxonomy" id="360807"/>
    <lineage>
        <taxon>Bacteria</taxon>
        <taxon>Bacillati</taxon>
        <taxon>Bacillota</taxon>
        <taxon>Clostridia</taxon>
        <taxon>Lachnospirales</taxon>
        <taxon>Lachnospiraceae</taxon>
        <taxon>Roseburia</taxon>
    </lineage>
</organism>
<dbReference type="Gene3D" id="3.90.1150.10">
    <property type="entry name" value="Aspartate Aminotransferase, domain 1"/>
    <property type="match status" value="1"/>
</dbReference>
<sequence length="618" mass="67187">MLYFDNAATTLQKPEEVAQAVKESFSYIGNAGRGANEASLFTSRLIFQTRKQIAELFHMEDGEQSSAAERVVFTMNATESLNIVLKGLLHPGDHVITTEMEHNSVLRPLYELEEKGVSVTIVDCEKNGTISCEKIKQAIGKNTKAIVCTHASNVTGDGNDIAQIGTLCEKYNLYFILDASQTAGTAGINMEQDHISAICFTGHKGLFGPQGTGGIALADGVCVKPLLSGGSGVHSFERKHPMELPAALEAGTLNGHGIAGLHAALDWIKKTGIAAIHEKEMALAEQFQRGIETIPGIHLYGGEKRVAAIVSCNLADLDSAYVSDCLAEDYGIATRAGVHCAPLMHTHFGTEKQGMVRFSFSCFNTTEEVEKAVRAMQDIAAENRGKVTAYVGAGGKTSSIRKRAETLRAEGKRVLILTTTKMMVPQEQEIFAAYEQTGQESVISATVSVWQERRAAEKQLKERVQSVLDTYGCCVAGSLIPGTEKFGMLPEKLMEDLLYLADEILIEADGSAHMPVKAPAEHEPVLFPYMDEVVIVMGAHAIGKPLQKVCHRVDYAKKILKCDADKIVTAADIRALAEQGYAIPIQKQFPWMKISKVTGKDIKLCLTAEKKDKVRDKQ</sequence>
<dbReference type="PANTHER" id="PTHR43586">
    <property type="entry name" value="CYSTEINE DESULFURASE"/>
    <property type="match status" value="1"/>
</dbReference>
<dbReference type="EC" id="2.8.1.7" evidence="2"/>
<proteinExistence type="predicted"/>
<dbReference type="InterPro" id="IPR015421">
    <property type="entry name" value="PyrdxlP-dep_Trfase_major"/>
</dbReference>
<dbReference type="InterPro" id="IPR015424">
    <property type="entry name" value="PyrdxlP-dep_Trfase"/>
</dbReference>
<dbReference type="InterPro" id="IPR000192">
    <property type="entry name" value="Aminotrans_V_dom"/>
</dbReference>
<accession>A0A173TIQ2</accession>
<evidence type="ECO:0000259" key="1">
    <source>
        <dbReference type="Pfam" id="PF00266"/>
    </source>
</evidence>
<gene>
    <name evidence="2" type="primary">sufS_1</name>
    <name evidence="2" type="ORF">ERS852444_01543</name>
</gene>
<dbReference type="Pfam" id="PF19842">
    <property type="entry name" value="YqeC"/>
    <property type="match status" value="1"/>
</dbReference>
<dbReference type="AlphaFoldDB" id="A0A173TIQ2"/>
<dbReference type="Gene3D" id="3.40.640.10">
    <property type="entry name" value="Type I PLP-dependent aspartate aminotransferase-like (Major domain)"/>
    <property type="match status" value="1"/>
</dbReference>
<dbReference type="NCBIfam" id="TIGR01977">
    <property type="entry name" value="am_tr_V_EF2568"/>
    <property type="match status" value="1"/>
</dbReference>
<protein>
    <submittedName>
        <fullName evidence="2">Cysteine desulfurase</fullName>
        <ecNumber evidence="2">2.8.1.7</ecNumber>
    </submittedName>
</protein>
<dbReference type="EMBL" id="CYXX01000010">
    <property type="protein sequence ID" value="CUN02574.1"/>
    <property type="molecule type" value="Genomic_DNA"/>
</dbReference>
<dbReference type="Proteomes" id="UP000095453">
    <property type="component" value="Unassembled WGS sequence"/>
</dbReference>
<dbReference type="PANTHER" id="PTHR43586:SF4">
    <property type="entry name" value="ISOPENICILLIN N EPIMERASE"/>
    <property type="match status" value="1"/>
</dbReference>
<keyword evidence="2" id="KW-0808">Transferase</keyword>
<dbReference type="InterPro" id="IPR010969">
    <property type="entry name" value="Cys_dSase-rel_unknwn_funct"/>
</dbReference>
<dbReference type="NCBIfam" id="TIGR03172">
    <property type="entry name" value="selenium cofactor biosynthesis protein YqeC"/>
    <property type="match status" value="1"/>
</dbReference>
<dbReference type="GO" id="GO:0031071">
    <property type="term" value="F:cysteine desulfurase activity"/>
    <property type="evidence" value="ECO:0007669"/>
    <property type="project" value="UniProtKB-EC"/>
</dbReference>
<reference evidence="2 3" key="1">
    <citation type="submission" date="2015-09" db="EMBL/GenBank/DDBJ databases">
        <authorList>
            <consortium name="Pathogen Informatics"/>
        </authorList>
    </citation>
    <scope>NUCLEOTIDE SEQUENCE [LARGE SCALE GENOMIC DNA]</scope>
    <source>
        <strain evidence="2 3">2789STDY5608887</strain>
    </source>
</reference>
<feature type="domain" description="Aminotransferase class V" evidence="1">
    <location>
        <begin position="3"/>
        <end position="371"/>
    </location>
</feature>